<dbReference type="RefSeq" id="WP_004697722.1">
    <property type="nucleotide sequence ID" value="NZ_BBTB01000003.1"/>
</dbReference>
<protein>
    <submittedName>
        <fullName evidence="8">Lysophospholipid acyltransferase family protein</fullName>
    </submittedName>
    <submittedName>
        <fullName evidence="9">Putative lipid A biosynthesis lauroyl acyltransferase</fullName>
        <ecNumber evidence="9">2.3.1.-</ecNumber>
    </submittedName>
</protein>
<keyword evidence="2" id="KW-1003">Cell membrane</keyword>
<dbReference type="GO" id="GO:0009247">
    <property type="term" value="P:glycolipid biosynthetic process"/>
    <property type="evidence" value="ECO:0007669"/>
    <property type="project" value="UniProtKB-ARBA"/>
</dbReference>
<dbReference type="Proteomes" id="UP000254227">
    <property type="component" value="Unassembled WGS sequence"/>
</dbReference>
<feature type="chain" id="PRO_5040679541" evidence="7">
    <location>
        <begin position="21"/>
        <end position="290"/>
    </location>
</feature>
<evidence type="ECO:0000256" key="3">
    <source>
        <dbReference type="ARBA" id="ARBA00022519"/>
    </source>
</evidence>
<evidence type="ECO:0000256" key="2">
    <source>
        <dbReference type="ARBA" id="ARBA00022475"/>
    </source>
</evidence>
<evidence type="ECO:0000313" key="11">
    <source>
        <dbReference type="Proteomes" id="UP000595107"/>
    </source>
</evidence>
<dbReference type="Proteomes" id="UP000595107">
    <property type="component" value="Chromosome"/>
</dbReference>
<organism evidence="9 10">
    <name type="scientific">Acinetobacter johnsonii</name>
    <dbReference type="NCBI Taxonomy" id="40214"/>
    <lineage>
        <taxon>Bacteria</taxon>
        <taxon>Pseudomonadati</taxon>
        <taxon>Pseudomonadota</taxon>
        <taxon>Gammaproteobacteria</taxon>
        <taxon>Moraxellales</taxon>
        <taxon>Moraxellaceae</taxon>
        <taxon>Acinetobacter</taxon>
    </lineage>
</organism>
<dbReference type="EMBL" id="UFRV01000006">
    <property type="protein sequence ID" value="SUT97039.1"/>
    <property type="molecule type" value="Genomic_DNA"/>
</dbReference>
<evidence type="ECO:0000313" key="10">
    <source>
        <dbReference type="Proteomes" id="UP000254227"/>
    </source>
</evidence>
<reference evidence="9 10" key="1">
    <citation type="submission" date="2018-06" db="EMBL/GenBank/DDBJ databases">
        <authorList>
            <consortium name="Pathogen Informatics"/>
            <person name="Doyle S."/>
        </authorList>
    </citation>
    <scope>NUCLEOTIDE SEQUENCE [LARGE SCALE GENOMIC DNA]</scope>
    <source>
        <strain evidence="9 10">NCTC10308</strain>
    </source>
</reference>
<evidence type="ECO:0000256" key="5">
    <source>
        <dbReference type="ARBA" id="ARBA00023136"/>
    </source>
</evidence>
<proteinExistence type="predicted"/>
<evidence type="ECO:0000256" key="4">
    <source>
        <dbReference type="ARBA" id="ARBA00022679"/>
    </source>
</evidence>
<evidence type="ECO:0000256" key="7">
    <source>
        <dbReference type="SAM" id="SignalP"/>
    </source>
</evidence>
<dbReference type="GO" id="GO:0016746">
    <property type="term" value="F:acyltransferase activity"/>
    <property type="evidence" value="ECO:0007669"/>
    <property type="project" value="UniProtKB-KW"/>
</dbReference>
<evidence type="ECO:0000313" key="9">
    <source>
        <dbReference type="EMBL" id="SUT97039.1"/>
    </source>
</evidence>
<evidence type="ECO:0000256" key="6">
    <source>
        <dbReference type="ARBA" id="ARBA00023315"/>
    </source>
</evidence>
<dbReference type="GO" id="GO:0005886">
    <property type="term" value="C:plasma membrane"/>
    <property type="evidence" value="ECO:0007669"/>
    <property type="project" value="UniProtKB-SubCell"/>
</dbReference>
<gene>
    <name evidence="9" type="primary">htrB_3</name>
    <name evidence="8" type="ORF">I6G67_02430</name>
    <name evidence="9" type="ORF">NCTC10308_02280</name>
</gene>
<dbReference type="CDD" id="cd07984">
    <property type="entry name" value="LPLAT_LABLAT-like"/>
    <property type="match status" value="1"/>
</dbReference>
<evidence type="ECO:0000313" key="8">
    <source>
        <dbReference type="EMBL" id="QPS04381.1"/>
    </source>
</evidence>
<keyword evidence="7" id="KW-0732">Signal</keyword>
<keyword evidence="3" id="KW-0997">Cell inner membrane</keyword>
<comment type="subcellular location">
    <subcellularLocation>
        <location evidence="1">Cell inner membrane</location>
    </subcellularLocation>
</comment>
<dbReference type="Pfam" id="PF03279">
    <property type="entry name" value="Lip_A_acyltrans"/>
    <property type="match status" value="1"/>
</dbReference>
<dbReference type="PANTHER" id="PTHR30606">
    <property type="entry name" value="LIPID A BIOSYNTHESIS LAUROYL ACYLTRANSFERASE"/>
    <property type="match status" value="1"/>
</dbReference>
<keyword evidence="6 9" id="KW-0012">Acyltransferase</keyword>
<dbReference type="AlphaFoldDB" id="A0A380U7M2"/>
<accession>A0A380U7M2</accession>
<dbReference type="EC" id="2.3.1.-" evidence="9"/>
<keyword evidence="4 9" id="KW-0808">Transferase</keyword>
<name>A0A380U7M2_ACIJO</name>
<dbReference type="InterPro" id="IPR004960">
    <property type="entry name" value="LipA_acyltrans"/>
</dbReference>
<dbReference type="PANTHER" id="PTHR30606:SF10">
    <property type="entry name" value="PHOSPHATIDYLINOSITOL MANNOSIDE ACYLTRANSFERASE"/>
    <property type="match status" value="1"/>
</dbReference>
<keyword evidence="5" id="KW-0472">Membrane</keyword>
<sequence length="290" mass="32509">MSFYIMLLRLLPLAFLRSLAKVAAYLINQNPNKSMLWKTRVNLGLAYPQLSATQQEQLASESVQKQCLSYIESAKCWAMPPEWSIAQIQKVHHLEVFTEALKDPKGALIIVPHLGTWEMMNAWIHQYGIPTIMYKPMKNEDFNAFALQARQRLNATLVATDANGVKTLFKNLKQGGFSIILPDHVPQPSGGVVVPFFGIPCLTSTLASKMAQKTQCRLVGLSCFRSADGEGFEVYCDDLNDPQLCDADLDVATAALNKAVEAMINRFPAEYMWGYKRFRGDKIAGNHYNK</sequence>
<evidence type="ECO:0000256" key="1">
    <source>
        <dbReference type="ARBA" id="ARBA00004533"/>
    </source>
</evidence>
<feature type="signal peptide" evidence="7">
    <location>
        <begin position="1"/>
        <end position="20"/>
    </location>
</feature>
<reference evidence="8 11" key="2">
    <citation type="submission" date="2020-12" db="EMBL/GenBank/DDBJ databases">
        <title>FDA dAtabase for Regulatory Grade micrObial Sequences (FDA-ARGOS): Supporting development and validation of Infectious Disease Dx tests.</title>
        <authorList>
            <person name="Sproer C."/>
            <person name="Gronow S."/>
            <person name="Severitt S."/>
            <person name="Schroder I."/>
            <person name="Tallon L."/>
            <person name="Sadzewicz L."/>
            <person name="Zhao X."/>
            <person name="Boylan J."/>
            <person name="Ott S."/>
            <person name="Bowen H."/>
            <person name="Vavikolanu K."/>
            <person name="Mehta A."/>
            <person name="Aluvathingal J."/>
            <person name="Nadendla S."/>
            <person name="Lowell S."/>
            <person name="Myers T."/>
            <person name="Yan Y."/>
            <person name="Sichtig H."/>
        </authorList>
    </citation>
    <scope>NUCLEOTIDE SEQUENCE [LARGE SCALE GENOMIC DNA]</scope>
    <source>
        <strain evidence="8 11">FDAARGOS_910</strain>
    </source>
</reference>
<dbReference type="EMBL" id="CP065666">
    <property type="protein sequence ID" value="QPS04381.1"/>
    <property type="molecule type" value="Genomic_DNA"/>
</dbReference>
<dbReference type="PIRSF" id="PIRSF026649">
    <property type="entry name" value="MsbB"/>
    <property type="match status" value="1"/>
</dbReference>